<gene>
    <name evidence="1" type="ORF">FCM35_KLT10865</name>
</gene>
<dbReference type="AlphaFoldDB" id="A0A833QJV5"/>
<keyword evidence="2" id="KW-1185">Reference proteome</keyword>
<proteinExistence type="predicted"/>
<accession>A0A833QJV5</accession>
<evidence type="ECO:0000313" key="1">
    <source>
        <dbReference type="EMBL" id="KAF3324708.1"/>
    </source>
</evidence>
<protein>
    <submittedName>
        <fullName evidence="1">Uncharacterized protein</fullName>
    </submittedName>
</protein>
<dbReference type="Proteomes" id="UP000623129">
    <property type="component" value="Unassembled WGS sequence"/>
</dbReference>
<reference evidence="1" key="1">
    <citation type="submission" date="2020-01" db="EMBL/GenBank/DDBJ databases">
        <title>Genome sequence of Kobresia littledalei, the first chromosome-level genome in the family Cyperaceae.</title>
        <authorList>
            <person name="Qu G."/>
        </authorList>
    </citation>
    <scope>NUCLEOTIDE SEQUENCE</scope>
    <source>
        <strain evidence="1">C.B.Clarke</strain>
        <tissue evidence="1">Leaf</tissue>
    </source>
</reference>
<sequence length="62" mass="7062">MLILELGIWALPFTLLVAPIRRLVCLVAKIQRLFATMATTSRSQYEGIWTRLSRLDSSTILI</sequence>
<organism evidence="1 2">
    <name type="scientific">Carex littledalei</name>
    <dbReference type="NCBI Taxonomy" id="544730"/>
    <lineage>
        <taxon>Eukaryota</taxon>
        <taxon>Viridiplantae</taxon>
        <taxon>Streptophyta</taxon>
        <taxon>Embryophyta</taxon>
        <taxon>Tracheophyta</taxon>
        <taxon>Spermatophyta</taxon>
        <taxon>Magnoliopsida</taxon>
        <taxon>Liliopsida</taxon>
        <taxon>Poales</taxon>
        <taxon>Cyperaceae</taxon>
        <taxon>Cyperoideae</taxon>
        <taxon>Cariceae</taxon>
        <taxon>Carex</taxon>
        <taxon>Carex subgen. Euthyceras</taxon>
    </lineage>
</organism>
<dbReference type="OrthoDB" id="649353at2759"/>
<evidence type="ECO:0000313" key="2">
    <source>
        <dbReference type="Proteomes" id="UP000623129"/>
    </source>
</evidence>
<dbReference type="EMBL" id="SWLB01000021">
    <property type="protein sequence ID" value="KAF3324708.1"/>
    <property type="molecule type" value="Genomic_DNA"/>
</dbReference>
<name>A0A833QJV5_9POAL</name>
<comment type="caution">
    <text evidence="1">The sequence shown here is derived from an EMBL/GenBank/DDBJ whole genome shotgun (WGS) entry which is preliminary data.</text>
</comment>